<sequence length="156" mass="17438">MKKIKALSLLAVALLVFGTLFTSCRKDDGMIEDQQPNTISYSRGIFPIESATIEDRGATYKIRLEVNSRDIDVTLVYPKNRIGKSVDLSQRGSWEFDGEDIDVNGSKVALAEGSYIAVDKYSNGYIWLSYRVRQVNKNGVRAERGNYSGPVYVRAS</sequence>
<organism evidence="2 3">
    <name type="scientific">Hoylesella loescheii DSM 19665 = JCM 12249 = ATCC 15930</name>
    <dbReference type="NCBI Taxonomy" id="1122985"/>
    <lineage>
        <taxon>Bacteria</taxon>
        <taxon>Pseudomonadati</taxon>
        <taxon>Bacteroidota</taxon>
        <taxon>Bacteroidia</taxon>
        <taxon>Bacteroidales</taxon>
        <taxon>Prevotellaceae</taxon>
        <taxon>Hoylesella</taxon>
    </lineage>
</organism>
<evidence type="ECO:0000313" key="3">
    <source>
        <dbReference type="Proteomes" id="UP000027442"/>
    </source>
</evidence>
<accession>A0A069QGL4</accession>
<dbReference type="Proteomes" id="UP000027442">
    <property type="component" value="Unassembled WGS sequence"/>
</dbReference>
<evidence type="ECO:0000313" key="2">
    <source>
        <dbReference type="EMBL" id="KDR51940.1"/>
    </source>
</evidence>
<name>A0A069QGL4_HOYLO</name>
<dbReference type="HOGENOM" id="CLU_142855_0_0_10"/>
<dbReference type="PATRIC" id="fig|1122985.7.peg.2061"/>
<dbReference type="RefSeq" id="WP_018967736.1">
    <property type="nucleotide sequence ID" value="NZ_KB899217.1"/>
</dbReference>
<feature type="signal peptide" evidence="1">
    <location>
        <begin position="1"/>
        <end position="22"/>
    </location>
</feature>
<keyword evidence="1" id="KW-0732">Signal</keyword>
<protein>
    <submittedName>
        <fullName evidence="2">Uncharacterized protein</fullName>
    </submittedName>
</protein>
<keyword evidence="3" id="KW-1185">Reference proteome</keyword>
<dbReference type="PROSITE" id="PS51257">
    <property type="entry name" value="PROKAR_LIPOPROTEIN"/>
    <property type="match status" value="1"/>
</dbReference>
<feature type="chain" id="PRO_5001665275" evidence="1">
    <location>
        <begin position="23"/>
        <end position="156"/>
    </location>
</feature>
<proteinExistence type="predicted"/>
<gene>
    <name evidence="2" type="ORF">HMPREF1991_01990</name>
</gene>
<dbReference type="EMBL" id="JNGW01000086">
    <property type="protein sequence ID" value="KDR51940.1"/>
    <property type="molecule type" value="Genomic_DNA"/>
</dbReference>
<dbReference type="AlphaFoldDB" id="A0A069QGL4"/>
<reference evidence="2 3" key="1">
    <citation type="submission" date="2013-08" db="EMBL/GenBank/DDBJ databases">
        <authorList>
            <person name="Weinstock G."/>
            <person name="Sodergren E."/>
            <person name="Wylie T."/>
            <person name="Fulton L."/>
            <person name="Fulton R."/>
            <person name="Fronick C."/>
            <person name="O'Laughlin M."/>
            <person name="Godfrey J."/>
            <person name="Miner T."/>
            <person name="Herter B."/>
            <person name="Appelbaum E."/>
            <person name="Cordes M."/>
            <person name="Lek S."/>
            <person name="Wollam A."/>
            <person name="Pepin K.H."/>
            <person name="Palsikar V.B."/>
            <person name="Mitreva M."/>
            <person name="Wilson R.K."/>
        </authorList>
    </citation>
    <scope>NUCLEOTIDE SEQUENCE [LARGE SCALE GENOMIC DNA]</scope>
    <source>
        <strain evidence="2 3">ATCC 15930</strain>
    </source>
</reference>
<evidence type="ECO:0000256" key="1">
    <source>
        <dbReference type="SAM" id="SignalP"/>
    </source>
</evidence>
<comment type="caution">
    <text evidence="2">The sequence shown here is derived from an EMBL/GenBank/DDBJ whole genome shotgun (WGS) entry which is preliminary data.</text>
</comment>